<evidence type="ECO:0000313" key="2">
    <source>
        <dbReference type="EMBL" id="SBT23935.1"/>
    </source>
</evidence>
<dbReference type="Proteomes" id="UP000078558">
    <property type="component" value="Chromosome I"/>
</dbReference>
<accession>A0A1C3JXN0</accession>
<name>A0A1C3JXN0_9BURK</name>
<dbReference type="EMBL" id="LT907988">
    <property type="protein sequence ID" value="SOE47249.1"/>
    <property type="molecule type" value="Genomic_DNA"/>
</dbReference>
<dbReference type="STRING" id="1851544.ODI_02624"/>
<dbReference type="AlphaFoldDB" id="A0A1C3JXN0"/>
<proteinExistence type="predicted"/>
<keyword evidence="4" id="KW-1185">Reference proteome</keyword>
<gene>
    <name evidence="2" type="ORF">ODI_02624</name>
    <name evidence="3" type="ORF">ODI_R0729</name>
</gene>
<dbReference type="EMBL" id="FLRC01000004">
    <property type="protein sequence ID" value="SBT23935.1"/>
    <property type="molecule type" value="Genomic_DNA"/>
</dbReference>
<evidence type="ECO:0000313" key="4">
    <source>
        <dbReference type="Proteomes" id="UP000078558"/>
    </source>
</evidence>
<feature type="signal peptide" evidence="1">
    <location>
        <begin position="1"/>
        <end position="24"/>
    </location>
</feature>
<feature type="chain" id="PRO_5015062425" evidence="1">
    <location>
        <begin position="25"/>
        <end position="151"/>
    </location>
</feature>
<evidence type="ECO:0000256" key="1">
    <source>
        <dbReference type="SAM" id="SignalP"/>
    </source>
</evidence>
<reference evidence="3 4" key="2">
    <citation type="submission" date="2017-08" db="EMBL/GenBank/DDBJ databases">
        <authorList>
            <person name="de Groot N.N."/>
        </authorList>
    </citation>
    <scope>NUCLEOTIDE SEQUENCE [LARGE SCALE GENOMIC DNA]</scope>
    <source>
        <strain evidence="3">Orrdi1</strain>
    </source>
</reference>
<dbReference type="RefSeq" id="WP_067749615.1">
    <property type="nucleotide sequence ID" value="NZ_LT907988.1"/>
</dbReference>
<sequence length="151" mass="16096">MRRILFRSLFTAGLTVATLGTAQAVQLSAECANPQGTFFHVPAGKSQPVQEKAGYGNSTWTLVWDSTRPEQGTVRHTSADSAEPPGEQLADVIDARPALITFLVPDGPEIMVYSLYPTKGLLLASLHGPANARADATGGTFIARCKVSNKR</sequence>
<protein>
    <submittedName>
        <fullName evidence="2">Uncharacterized protein</fullName>
    </submittedName>
</protein>
<dbReference type="OrthoDB" id="8689719at2"/>
<keyword evidence="1" id="KW-0732">Signal</keyword>
<evidence type="ECO:0000313" key="3">
    <source>
        <dbReference type="EMBL" id="SOE47249.1"/>
    </source>
</evidence>
<organism evidence="2 4">
    <name type="scientific">Orrella dioscoreae</name>
    <dbReference type="NCBI Taxonomy" id="1851544"/>
    <lineage>
        <taxon>Bacteria</taxon>
        <taxon>Pseudomonadati</taxon>
        <taxon>Pseudomonadota</taxon>
        <taxon>Betaproteobacteria</taxon>
        <taxon>Burkholderiales</taxon>
        <taxon>Alcaligenaceae</taxon>
        <taxon>Orrella</taxon>
    </lineage>
</organism>
<reference evidence="2 4" key="1">
    <citation type="submission" date="2016-06" db="EMBL/GenBank/DDBJ databases">
        <authorList>
            <person name="Kjaerup R.B."/>
            <person name="Dalgaard T.S."/>
            <person name="Juul-Madsen H.R."/>
        </authorList>
    </citation>
    <scope>NUCLEOTIDE SEQUENCE [LARGE SCALE GENOMIC DNA]</scope>
    <source>
        <strain evidence="2">Orrdi1</strain>
    </source>
</reference>
<dbReference type="KEGG" id="odi:ODI_R0729"/>